<comment type="caution">
    <text evidence="1">The sequence shown here is derived from an EMBL/GenBank/DDBJ whole genome shotgun (WGS) entry which is preliminary data.</text>
</comment>
<evidence type="ECO:0000313" key="2">
    <source>
        <dbReference type="Proteomes" id="UP000028582"/>
    </source>
</evidence>
<dbReference type="AlphaFoldDB" id="A0A080Z3N4"/>
<protein>
    <submittedName>
        <fullName evidence="1">Uncharacterized protein</fullName>
    </submittedName>
</protein>
<proteinExistence type="predicted"/>
<dbReference type="EMBL" id="ANJA01003817">
    <property type="protein sequence ID" value="ETO61245.1"/>
    <property type="molecule type" value="Genomic_DNA"/>
</dbReference>
<dbReference type="Proteomes" id="UP000028582">
    <property type="component" value="Unassembled WGS sequence"/>
</dbReference>
<name>A0A080Z3N4_PHYNI</name>
<reference evidence="1 2" key="1">
    <citation type="submission" date="2013-11" db="EMBL/GenBank/DDBJ databases">
        <title>The Genome Sequence of Phytophthora parasitica P1976.</title>
        <authorList>
            <consortium name="The Broad Institute Genomics Platform"/>
            <person name="Russ C."/>
            <person name="Tyler B."/>
            <person name="Panabieres F."/>
            <person name="Shan W."/>
            <person name="Tripathy S."/>
            <person name="Grunwald N."/>
            <person name="Machado M."/>
            <person name="Johnson C.S."/>
            <person name="Walker B."/>
            <person name="Young S."/>
            <person name="Zeng Q."/>
            <person name="Gargeya S."/>
            <person name="Fitzgerald M."/>
            <person name="Haas B."/>
            <person name="Abouelleil A."/>
            <person name="Allen A.W."/>
            <person name="Alvarado L."/>
            <person name="Arachchi H.M."/>
            <person name="Berlin A.M."/>
            <person name="Chapman S.B."/>
            <person name="Gainer-Dewar J."/>
            <person name="Goldberg J."/>
            <person name="Griggs A."/>
            <person name="Gujja S."/>
            <person name="Hansen M."/>
            <person name="Howarth C."/>
            <person name="Imamovic A."/>
            <person name="Ireland A."/>
            <person name="Larimer J."/>
            <person name="McCowan C."/>
            <person name="Murphy C."/>
            <person name="Pearson M."/>
            <person name="Poon T.W."/>
            <person name="Priest M."/>
            <person name="Roberts A."/>
            <person name="Saif S."/>
            <person name="Shea T."/>
            <person name="Sisk P."/>
            <person name="Sykes S."/>
            <person name="Wortman J."/>
            <person name="Nusbaum C."/>
            <person name="Birren B."/>
        </authorList>
    </citation>
    <scope>NUCLEOTIDE SEQUENCE [LARGE SCALE GENOMIC DNA]</scope>
    <source>
        <strain evidence="1 2">P1976</strain>
    </source>
</reference>
<evidence type="ECO:0000313" key="1">
    <source>
        <dbReference type="EMBL" id="ETO61245.1"/>
    </source>
</evidence>
<accession>A0A080Z3N4</accession>
<gene>
    <name evidence="1" type="ORF">F444_20725</name>
</gene>
<organism evidence="1 2">
    <name type="scientific">Phytophthora nicotianae P1976</name>
    <dbReference type="NCBI Taxonomy" id="1317066"/>
    <lineage>
        <taxon>Eukaryota</taxon>
        <taxon>Sar</taxon>
        <taxon>Stramenopiles</taxon>
        <taxon>Oomycota</taxon>
        <taxon>Peronosporomycetes</taxon>
        <taxon>Peronosporales</taxon>
        <taxon>Peronosporaceae</taxon>
        <taxon>Phytophthora</taxon>
    </lineage>
</organism>
<sequence>MIPSPSGEGVVVAQETTRRMLVQRGQTDNKTKQQIHELDRRSAAVHHTVNEQIDQVRKQQSEIAASTSEYLQTRYDQQLKLQKQRKDIEKQMENQRQYLLQQPRRQWAVKSDSLKILQRVSVRILKRGDDFSLDRTKNEKREFMDSYMIYKRRVDALNQGAKTRVFTMLLSACIEQATLIRVCRFEFSKNLAVKPLVMNLELHDTTSRLSRLLADFYQVLDDLNMEDIIHEDLKTVVEYLSNALRSQDLKPSIKEDLARLEYKPVKRDVQKILGWLNPRLE</sequence>